<dbReference type="NCBIfam" id="TIGR04183">
    <property type="entry name" value="Por_Secre_tail"/>
    <property type="match status" value="1"/>
</dbReference>
<reference evidence="16" key="1">
    <citation type="journal article" date="2019" name="Int. J. Syst. Evol. Microbiol.">
        <title>The Global Catalogue of Microorganisms (GCM) 10K type strain sequencing project: providing services to taxonomists for standard genome sequencing and annotation.</title>
        <authorList>
            <consortium name="The Broad Institute Genomics Platform"/>
            <consortium name="The Broad Institute Genome Sequencing Center for Infectious Disease"/>
            <person name="Wu L."/>
            <person name="Ma J."/>
        </authorList>
    </citation>
    <scope>NUCLEOTIDE SEQUENCE [LARGE SCALE GENOMIC DNA]</scope>
    <source>
        <strain evidence="16">JCM 17068</strain>
    </source>
</reference>
<name>A0ABP7V1K4_9FLAO</name>
<keyword evidence="8" id="KW-0378">Hydrolase</keyword>
<dbReference type="Proteomes" id="UP001500426">
    <property type="component" value="Unassembled WGS sequence"/>
</dbReference>
<dbReference type="InterPro" id="IPR046450">
    <property type="entry name" value="PA_dom_sf"/>
</dbReference>
<dbReference type="InterPro" id="IPR050371">
    <property type="entry name" value="Fungal_virulence_M36"/>
</dbReference>
<dbReference type="Pfam" id="PF02128">
    <property type="entry name" value="Peptidase_M36"/>
    <property type="match status" value="1"/>
</dbReference>
<comment type="cofactor">
    <cofactor evidence="1">
        <name>Zn(2+)</name>
        <dbReference type="ChEBI" id="CHEBI:29105"/>
    </cofactor>
</comment>
<evidence type="ECO:0000256" key="3">
    <source>
        <dbReference type="ARBA" id="ARBA00006006"/>
    </source>
</evidence>
<gene>
    <name evidence="15" type="ORF">GCM10022388_25300</name>
</gene>
<comment type="caution">
    <text evidence="15">The sequence shown here is derived from an EMBL/GenBank/DDBJ whole genome shotgun (WGS) entry which is preliminary data.</text>
</comment>
<evidence type="ECO:0000313" key="16">
    <source>
        <dbReference type="Proteomes" id="UP001500426"/>
    </source>
</evidence>
<dbReference type="PANTHER" id="PTHR33478">
    <property type="entry name" value="EXTRACELLULAR METALLOPROTEINASE MEP"/>
    <property type="match status" value="1"/>
</dbReference>
<keyword evidence="4" id="KW-0964">Secreted</keyword>
<dbReference type="Gene3D" id="1.10.390.10">
    <property type="entry name" value="Neutral Protease Domain 2"/>
    <property type="match status" value="1"/>
</dbReference>
<keyword evidence="9" id="KW-0862">Zinc</keyword>
<dbReference type="NCBIfam" id="NF038113">
    <property type="entry name" value="T9SSA_dep_M36"/>
    <property type="match status" value="1"/>
</dbReference>
<evidence type="ECO:0000256" key="7">
    <source>
        <dbReference type="ARBA" id="ARBA00022729"/>
    </source>
</evidence>
<feature type="compositionally biased region" description="Polar residues" evidence="12">
    <location>
        <begin position="413"/>
        <end position="430"/>
    </location>
</feature>
<accession>A0ABP7V1K4</accession>
<evidence type="ECO:0000256" key="9">
    <source>
        <dbReference type="ARBA" id="ARBA00022833"/>
    </source>
</evidence>
<dbReference type="InterPro" id="IPR027268">
    <property type="entry name" value="Peptidase_M4/M1_CTD_sf"/>
</dbReference>
<sequence>MKINLDLLPYKKLQTLIMKKITSLLMILFTILSFSQENRVKIQNYLDRNKAKFNLTSQDLSDWTIESTGNSESTKIDTYWIKQRHQGIEIFNSVSNIWMKNDEVINSTGVFISNVAQKVNTTSPTLSVLNALNKAFESVNQSSSNNQIIETISNNEFKISNGNLIEDPITAELVYQPMGETLRLAWDYSFYTQDYKHLWSMRVDAVTGTILQKHDLVISCNFENHKGHKHGSSDFSFYKNLFKDESLASPLQVQGGSYRVIPFNFESPNHTARQLVTNPENATASPKGWHDTNTIAGNTASLKYTYTRGNNTWARADYTGANPTTHNTNAATNGFAPDGGAALNFDFPYPGTNVAADTYISAATTNLFYMTNILHDIWYQYGFNEANGNFQQTNYTTVTAPASSDALWGDAQDGSQAAAPTSNNANFSTPVDGQKPRMQMYLWNYGPKSLFVLSPSSIAGDYYSADNGFDPGNVPVPSAPGSIETELALYLDADPSTSIACTPASNAAALNGKIVILRRGDCTFVSKVINAQNAGAIAVIVVNNVANQLVTMSGADANILIPAVFVTQEVGEAIIAQMQSGPVTVKLQKQPFINSDGDLDNGIISHEFGHGISTRLAGGRLNSSCLQNYDQMGEGWSDWFAMMMQIKPGDVGSTPKGLATFVLSEPTNGGGLRSYPYSTDMSINPLTYGDSNTPIPSDPADTSYRYVNGDFWATVLWDLNWAYIQKYGYNDNKYTGTGGNNKVMRLVIDGLKLQPCSPTVVSARDALFAADQATTGGQDYCLIAEVFRRRGVGLNASAGSNQDCDDQIEDFTAFAPGPNCTLSVDYFENNELFRIYPNPTNGFLNVRIDNYVGKVNIQVIDINGRIVSEYKNEDFNTEKSLNLNNLQSGMYILKVNGDNVNFTQKIIKN</sequence>
<keyword evidence="10" id="KW-0482">Metalloprotease</keyword>
<dbReference type="CDD" id="cd04818">
    <property type="entry name" value="PA_subtilisin_1"/>
    <property type="match status" value="1"/>
</dbReference>
<evidence type="ECO:0000256" key="4">
    <source>
        <dbReference type="ARBA" id="ARBA00022525"/>
    </source>
</evidence>
<protein>
    <submittedName>
        <fullName evidence="15">T9SS-dependent M36 family metallopeptidase</fullName>
    </submittedName>
</protein>
<evidence type="ECO:0000259" key="13">
    <source>
        <dbReference type="Pfam" id="PF02225"/>
    </source>
</evidence>
<comment type="similarity">
    <text evidence="3">Belongs to the peptidase M36 family.</text>
</comment>
<proteinExistence type="inferred from homology"/>
<evidence type="ECO:0000256" key="5">
    <source>
        <dbReference type="ARBA" id="ARBA00022670"/>
    </source>
</evidence>
<feature type="domain" description="Secretion system C-terminal sorting" evidence="14">
    <location>
        <begin position="835"/>
        <end position="907"/>
    </location>
</feature>
<feature type="domain" description="PA" evidence="13">
    <location>
        <begin position="498"/>
        <end position="574"/>
    </location>
</feature>
<keyword evidence="11" id="KW-0865">Zymogen</keyword>
<feature type="region of interest" description="Disordered" evidence="12">
    <location>
        <begin position="406"/>
        <end position="430"/>
    </location>
</feature>
<keyword evidence="5" id="KW-0645">Protease</keyword>
<dbReference type="Gene3D" id="3.50.30.30">
    <property type="match status" value="1"/>
</dbReference>
<evidence type="ECO:0000256" key="12">
    <source>
        <dbReference type="SAM" id="MobiDB-lite"/>
    </source>
</evidence>
<dbReference type="CDD" id="cd09596">
    <property type="entry name" value="M36"/>
    <property type="match status" value="1"/>
</dbReference>
<dbReference type="Gene3D" id="3.10.170.10">
    <property type="match status" value="1"/>
</dbReference>
<dbReference type="PANTHER" id="PTHR33478:SF1">
    <property type="entry name" value="EXTRACELLULAR METALLOPROTEINASE MEP"/>
    <property type="match status" value="1"/>
</dbReference>
<evidence type="ECO:0000256" key="8">
    <source>
        <dbReference type="ARBA" id="ARBA00022801"/>
    </source>
</evidence>
<evidence type="ECO:0000256" key="6">
    <source>
        <dbReference type="ARBA" id="ARBA00022723"/>
    </source>
</evidence>
<keyword evidence="7" id="KW-0732">Signal</keyword>
<keyword evidence="16" id="KW-1185">Reference proteome</keyword>
<dbReference type="InterPro" id="IPR026444">
    <property type="entry name" value="Secre_tail"/>
</dbReference>
<keyword evidence="6" id="KW-0479">Metal-binding</keyword>
<dbReference type="EMBL" id="BAABCS010000021">
    <property type="protein sequence ID" value="GAA4057514.1"/>
    <property type="molecule type" value="Genomic_DNA"/>
</dbReference>
<dbReference type="Pfam" id="PF02225">
    <property type="entry name" value="PA"/>
    <property type="match status" value="1"/>
</dbReference>
<evidence type="ECO:0000256" key="11">
    <source>
        <dbReference type="ARBA" id="ARBA00023145"/>
    </source>
</evidence>
<dbReference type="Pfam" id="PF18962">
    <property type="entry name" value="Por_Secre_tail"/>
    <property type="match status" value="1"/>
</dbReference>
<dbReference type="InterPro" id="IPR003137">
    <property type="entry name" value="PA_domain"/>
</dbReference>
<evidence type="ECO:0000256" key="1">
    <source>
        <dbReference type="ARBA" id="ARBA00001947"/>
    </source>
</evidence>
<dbReference type="InterPro" id="IPR001842">
    <property type="entry name" value="Peptidase_M36"/>
</dbReference>
<evidence type="ECO:0000256" key="10">
    <source>
        <dbReference type="ARBA" id="ARBA00023049"/>
    </source>
</evidence>
<evidence type="ECO:0000259" key="14">
    <source>
        <dbReference type="Pfam" id="PF18962"/>
    </source>
</evidence>
<dbReference type="SUPFAM" id="SSF55486">
    <property type="entry name" value="Metalloproteases ('zincins'), catalytic domain"/>
    <property type="match status" value="1"/>
</dbReference>
<organism evidence="15 16">
    <name type="scientific">Flavobacterium chungnamense</name>
    <dbReference type="NCBI Taxonomy" id="706182"/>
    <lineage>
        <taxon>Bacteria</taxon>
        <taxon>Pseudomonadati</taxon>
        <taxon>Bacteroidota</taxon>
        <taxon>Flavobacteriia</taxon>
        <taxon>Flavobacteriales</taxon>
        <taxon>Flavobacteriaceae</taxon>
        <taxon>Flavobacterium</taxon>
    </lineage>
</organism>
<evidence type="ECO:0000256" key="2">
    <source>
        <dbReference type="ARBA" id="ARBA00004613"/>
    </source>
</evidence>
<dbReference type="SUPFAM" id="SSF52025">
    <property type="entry name" value="PA domain"/>
    <property type="match status" value="1"/>
</dbReference>
<comment type="subcellular location">
    <subcellularLocation>
        <location evidence="2">Secreted</location>
    </subcellularLocation>
</comment>
<evidence type="ECO:0000313" key="15">
    <source>
        <dbReference type="EMBL" id="GAA4057514.1"/>
    </source>
</evidence>